<sequence length="79" mass="8722">MYNTALSCGKYYLGFNKLIVNHEASLKGEPCSNQSSHCRECGCAPLFDDTVVKARFRDTVVREIEEAYLVNKAGGSCVL</sequence>
<dbReference type="AlphaFoldDB" id="A0A6G5AJ70"/>
<accession>A0A6G5AJ70</accession>
<name>A0A6G5AJ70_RHIMP</name>
<organism evidence="1">
    <name type="scientific">Rhipicephalus microplus</name>
    <name type="common">Cattle tick</name>
    <name type="synonym">Boophilus microplus</name>
    <dbReference type="NCBI Taxonomy" id="6941"/>
    <lineage>
        <taxon>Eukaryota</taxon>
        <taxon>Metazoa</taxon>
        <taxon>Ecdysozoa</taxon>
        <taxon>Arthropoda</taxon>
        <taxon>Chelicerata</taxon>
        <taxon>Arachnida</taxon>
        <taxon>Acari</taxon>
        <taxon>Parasitiformes</taxon>
        <taxon>Ixodida</taxon>
        <taxon>Ixodoidea</taxon>
        <taxon>Ixodidae</taxon>
        <taxon>Rhipicephalinae</taxon>
        <taxon>Rhipicephalus</taxon>
        <taxon>Boophilus</taxon>
    </lineage>
</organism>
<protein>
    <submittedName>
        <fullName evidence="1">Putative tick transposon</fullName>
    </submittedName>
</protein>
<evidence type="ECO:0000313" key="1">
    <source>
        <dbReference type="EMBL" id="NIE50296.1"/>
    </source>
</evidence>
<reference evidence="1" key="1">
    <citation type="submission" date="2020-03" db="EMBL/GenBank/DDBJ databases">
        <title>A transcriptome and proteome of the tick Rhipicephalus microplus shaped by the genetic composition of its hosts and developmental stage.</title>
        <authorList>
            <person name="Garcia G.R."/>
            <person name="Ribeiro J.M.C."/>
            <person name="Maruyama S.R."/>
            <person name="Gardinasse L.G."/>
            <person name="Nelson K."/>
            <person name="Ferreira B.R."/>
            <person name="Andrade T.G."/>
            <person name="Santos I.K.F.M."/>
        </authorList>
    </citation>
    <scope>NUCLEOTIDE SEQUENCE</scope>
    <source>
        <strain evidence="1">NSGR</strain>
        <tissue evidence="1">Salivary glands</tissue>
    </source>
</reference>
<dbReference type="EMBL" id="GIKN01008023">
    <property type="protein sequence ID" value="NIE50296.1"/>
    <property type="molecule type" value="Transcribed_RNA"/>
</dbReference>
<proteinExistence type="predicted"/>